<dbReference type="Gene3D" id="3.90.700.10">
    <property type="entry name" value="Succinate dehydrogenase/fumarate reductase flavoprotein, catalytic domain"/>
    <property type="match status" value="1"/>
</dbReference>
<dbReference type="Pfam" id="PF02910">
    <property type="entry name" value="Succ_DH_flav_C"/>
    <property type="match status" value="1"/>
</dbReference>
<keyword evidence="3" id="KW-0560">Oxidoreductase</keyword>
<dbReference type="InterPro" id="IPR003953">
    <property type="entry name" value="FAD-dep_OxRdtase_2_FAD-bd"/>
</dbReference>
<dbReference type="Pfam" id="PF00890">
    <property type="entry name" value="FAD_binding_2"/>
    <property type="match status" value="1"/>
</dbReference>
<evidence type="ECO:0000259" key="5">
    <source>
        <dbReference type="Pfam" id="PF02910"/>
    </source>
</evidence>
<keyword evidence="2" id="KW-0285">Flavoprotein</keyword>
<evidence type="ECO:0000256" key="2">
    <source>
        <dbReference type="ARBA" id="ARBA00022630"/>
    </source>
</evidence>
<dbReference type="InterPro" id="IPR037099">
    <property type="entry name" value="Fum_R/Succ_DH_flav-like_C_sf"/>
</dbReference>
<dbReference type="SUPFAM" id="SSF56425">
    <property type="entry name" value="Succinate dehydrogenase/fumarate reductase flavoprotein, catalytic domain"/>
    <property type="match status" value="1"/>
</dbReference>
<reference evidence="6 7" key="1">
    <citation type="submission" date="2023-11" db="EMBL/GenBank/DDBJ databases">
        <title>Arctic aerobic anoxygenic photoheterotroph Sediminicoccus rosea KRV36 adapts its photosynthesis to long days of polar summer.</title>
        <authorList>
            <person name="Tomasch J."/>
            <person name="Kopejtka K."/>
            <person name="Bily T."/>
            <person name="Gardiner A.T."/>
            <person name="Gardian Z."/>
            <person name="Shivaramu S."/>
            <person name="Koblizek M."/>
            <person name="Engelhardt F."/>
            <person name="Kaftan D."/>
        </authorList>
    </citation>
    <scope>NUCLEOTIDE SEQUENCE [LARGE SCALE GENOMIC DNA]</scope>
    <source>
        <strain evidence="6 7">R-30</strain>
    </source>
</reference>
<dbReference type="Gene3D" id="3.50.50.60">
    <property type="entry name" value="FAD/NAD(P)-binding domain"/>
    <property type="match status" value="1"/>
</dbReference>
<dbReference type="InterPro" id="IPR036188">
    <property type="entry name" value="FAD/NAD-bd_sf"/>
</dbReference>
<evidence type="ECO:0000256" key="3">
    <source>
        <dbReference type="ARBA" id="ARBA00023002"/>
    </source>
</evidence>
<dbReference type="SUPFAM" id="SSF46977">
    <property type="entry name" value="Succinate dehydrogenase/fumarate reductase flavoprotein C-terminal domain"/>
    <property type="match status" value="1"/>
</dbReference>
<dbReference type="PANTHER" id="PTHR11632">
    <property type="entry name" value="SUCCINATE DEHYDROGENASE 2 FLAVOPROTEIN SUBUNIT"/>
    <property type="match status" value="1"/>
</dbReference>
<dbReference type="Gene3D" id="1.20.58.100">
    <property type="entry name" value="Fumarate reductase/succinate dehydrogenase flavoprotein-like, C-terminal domain"/>
    <property type="match status" value="1"/>
</dbReference>
<dbReference type="Proteomes" id="UP001305521">
    <property type="component" value="Chromosome"/>
</dbReference>
<feature type="domain" description="Fumarate reductase/succinate dehydrogenase flavoprotein-like C-terminal" evidence="5">
    <location>
        <begin position="441"/>
        <end position="536"/>
    </location>
</feature>
<dbReference type="InterPro" id="IPR030664">
    <property type="entry name" value="SdhA/FrdA/AprA"/>
</dbReference>
<dbReference type="InterPro" id="IPR015939">
    <property type="entry name" value="Fum_Rdtase/Succ_DH_flav-like_C"/>
</dbReference>
<feature type="domain" description="FAD-dependent oxidoreductase 2 FAD-binding" evidence="4">
    <location>
        <begin position="7"/>
        <end position="390"/>
    </location>
</feature>
<comment type="cofactor">
    <cofactor evidence="1">
        <name>FAD</name>
        <dbReference type="ChEBI" id="CHEBI:57692"/>
    </cofactor>
</comment>
<dbReference type="PIRSF" id="PIRSF000171">
    <property type="entry name" value="SDHA_APRA_LASPO"/>
    <property type="match status" value="1"/>
</dbReference>
<dbReference type="SUPFAM" id="SSF51905">
    <property type="entry name" value="FAD/NAD(P)-binding domain"/>
    <property type="match status" value="1"/>
</dbReference>
<evidence type="ECO:0000313" key="7">
    <source>
        <dbReference type="Proteomes" id="UP001305521"/>
    </source>
</evidence>
<sequence length="551" mass="57754">MTHLEADVLIIGAGGAGMYAAIEAARQGAERVLLLDRSLIGRGGATVMAQMTVAAAVGAGDHWEHHLADTLTAARGLADPSLAALLCEAGAECILEMDEWRVGWARAGEGFAAVQAPGHDRARCVYVDFLNTGPAVSRTLRAQVQRVGPAIRRLGEVAVTDLVVQDGTVTGAAALHVASGEALTIAAPATIIATGGLTRLYARNSASANMSGDGYALALRAGATLVDMEFVQFFPIGHLAPRLIGMDPIMWDPFRYKLGGRLLNGAMEDFLDRWGGDAEQGRYSTTRDLATYAITKENEAGRGSPHGGAWLSFTHIPEAELRAAFGPVVDKLAANGIDLTRDCIEVSPIAHYHMGGVRVDTRMRTDVPGLLAAGEAVGGANGANRLSGNAITEALAYGRTAGREAARMAAAGPVRGFAAGAALDLLRAQGPVANTAAMVARLQRVMSADVGPFRTAAGLDRAAAAVAELQAELGVAPPGAPGQPHDLARLDWLDLRQMLLVAAAVIRAARAREESRGAHQREDFPEMREEWRMNQLLRGEGLALSCQAVPA</sequence>
<gene>
    <name evidence="6" type="ORF">R9Z33_07620</name>
</gene>
<dbReference type="EMBL" id="CP137852">
    <property type="protein sequence ID" value="WPB86739.1"/>
    <property type="molecule type" value="Genomic_DNA"/>
</dbReference>
<proteinExistence type="predicted"/>
<evidence type="ECO:0000313" key="6">
    <source>
        <dbReference type="EMBL" id="WPB86739.1"/>
    </source>
</evidence>
<evidence type="ECO:0000256" key="1">
    <source>
        <dbReference type="ARBA" id="ARBA00001974"/>
    </source>
</evidence>
<accession>A0ABZ0PLZ5</accession>
<dbReference type="PANTHER" id="PTHR11632:SF51">
    <property type="entry name" value="SUCCINATE DEHYDROGENASE [UBIQUINONE] FLAVOPROTEIN SUBUNIT, MITOCHONDRIAL"/>
    <property type="match status" value="1"/>
</dbReference>
<dbReference type="InterPro" id="IPR027477">
    <property type="entry name" value="Succ_DH/fumarate_Rdtase_cat_sf"/>
</dbReference>
<organism evidence="6 7">
    <name type="scientific">Sediminicoccus rosea</name>
    <dbReference type="NCBI Taxonomy" id="1225128"/>
    <lineage>
        <taxon>Bacteria</taxon>
        <taxon>Pseudomonadati</taxon>
        <taxon>Pseudomonadota</taxon>
        <taxon>Alphaproteobacteria</taxon>
        <taxon>Acetobacterales</taxon>
        <taxon>Roseomonadaceae</taxon>
        <taxon>Sediminicoccus</taxon>
    </lineage>
</organism>
<protein>
    <submittedName>
        <fullName evidence="6">FAD-binding protein</fullName>
    </submittedName>
</protein>
<dbReference type="RefSeq" id="WP_318650708.1">
    <property type="nucleotide sequence ID" value="NZ_CP137852.1"/>
</dbReference>
<evidence type="ECO:0000259" key="4">
    <source>
        <dbReference type="Pfam" id="PF00890"/>
    </source>
</evidence>
<dbReference type="PRINTS" id="PR00368">
    <property type="entry name" value="FADPNR"/>
</dbReference>
<name>A0ABZ0PLZ5_9PROT</name>
<keyword evidence="7" id="KW-1185">Reference proteome</keyword>